<evidence type="ECO:0000256" key="1">
    <source>
        <dbReference type="ARBA" id="ARBA00001936"/>
    </source>
</evidence>
<organism evidence="9 10">
    <name type="scientific">Parafrankia colletiae</name>
    <dbReference type="NCBI Taxonomy" id="573497"/>
    <lineage>
        <taxon>Bacteria</taxon>
        <taxon>Bacillati</taxon>
        <taxon>Actinomycetota</taxon>
        <taxon>Actinomycetes</taxon>
        <taxon>Frankiales</taxon>
        <taxon>Frankiaceae</taxon>
        <taxon>Parafrankia</taxon>
    </lineage>
</organism>
<dbReference type="SUPFAM" id="SSF55811">
    <property type="entry name" value="Nudix"/>
    <property type="match status" value="1"/>
</dbReference>
<protein>
    <submittedName>
        <fullName evidence="9">NUDIX hydrolase</fullName>
    </submittedName>
</protein>
<dbReference type="Proteomes" id="UP000179627">
    <property type="component" value="Unassembled WGS sequence"/>
</dbReference>
<dbReference type="PROSITE" id="PS51462">
    <property type="entry name" value="NUDIX"/>
    <property type="match status" value="1"/>
</dbReference>
<dbReference type="CDD" id="cd18870">
    <property type="entry name" value="NUDIX_AcylCoAdiphos_Nudt19"/>
    <property type="match status" value="1"/>
</dbReference>
<dbReference type="InterPro" id="IPR015797">
    <property type="entry name" value="NUDIX_hydrolase-like_dom_sf"/>
</dbReference>
<feature type="compositionally biased region" description="Low complexity" evidence="7">
    <location>
        <begin position="149"/>
        <end position="162"/>
    </location>
</feature>
<dbReference type="OrthoDB" id="7183442at2"/>
<evidence type="ECO:0000313" key="9">
    <source>
        <dbReference type="EMBL" id="OHV29220.1"/>
    </source>
</evidence>
<comment type="cofactor">
    <cofactor evidence="2">
        <name>Mg(2+)</name>
        <dbReference type="ChEBI" id="CHEBI:18420"/>
    </cofactor>
</comment>
<feature type="region of interest" description="Disordered" evidence="7">
    <location>
        <begin position="136"/>
        <end position="162"/>
    </location>
</feature>
<dbReference type="GO" id="GO:0016818">
    <property type="term" value="F:hydrolase activity, acting on acid anhydrides, in phosphorus-containing anhydrides"/>
    <property type="evidence" value="ECO:0007669"/>
    <property type="project" value="InterPro"/>
</dbReference>
<keyword evidence="6" id="KW-0464">Manganese</keyword>
<proteinExistence type="predicted"/>
<accession>A0A1S1Q5K4</accession>
<sequence length="318" mass="33496">MVDHQAALITRFTTSRQVDPEEAAVLARLAAAPAAPRDAATVILLRDAPAGPGVEAYMLRRITAMSFAGGMYAFPGGRVDPADGDAALPWAGPPVEAVLPGLDRDPVLARALVSAAVRETFEECGVLLAEPAAADDDAADDNDADDNDAPASASAEGAAPVPAAHDLEADRLALENRRLGLAELLTRRSLALRADRLAAWARWIAPELEPRRYDTRFFVAALPPGQQPGPVSGEADQVMWVRPADALARFAARELAMLPPTAFTLAELAAFDDVAAVLAAARSRDLTPVQPVISVAGGRWQLLFPHADRGTDRGTGAR</sequence>
<evidence type="ECO:0000256" key="6">
    <source>
        <dbReference type="ARBA" id="ARBA00023211"/>
    </source>
</evidence>
<keyword evidence="3" id="KW-0479">Metal-binding</keyword>
<dbReference type="InterPro" id="IPR039121">
    <property type="entry name" value="NUDT19"/>
</dbReference>
<gene>
    <name evidence="9" type="ORF">CC117_07490</name>
</gene>
<comment type="caution">
    <text evidence="9">The sequence shown here is derived from an EMBL/GenBank/DDBJ whole genome shotgun (WGS) entry which is preliminary data.</text>
</comment>
<dbReference type="AlphaFoldDB" id="A0A1S1Q5K4"/>
<keyword evidence="10" id="KW-1185">Reference proteome</keyword>
<evidence type="ECO:0000256" key="7">
    <source>
        <dbReference type="SAM" id="MobiDB-lite"/>
    </source>
</evidence>
<comment type="cofactor">
    <cofactor evidence="1">
        <name>Mn(2+)</name>
        <dbReference type="ChEBI" id="CHEBI:29035"/>
    </cofactor>
</comment>
<evidence type="ECO:0000256" key="4">
    <source>
        <dbReference type="ARBA" id="ARBA00022801"/>
    </source>
</evidence>
<name>A0A1S1Q5K4_9ACTN</name>
<dbReference type="InterPro" id="IPR000086">
    <property type="entry name" value="NUDIX_hydrolase_dom"/>
</dbReference>
<evidence type="ECO:0000313" key="10">
    <source>
        <dbReference type="Proteomes" id="UP000179627"/>
    </source>
</evidence>
<dbReference type="Gene3D" id="3.90.79.10">
    <property type="entry name" value="Nucleoside Triphosphate Pyrophosphohydrolase"/>
    <property type="match status" value="1"/>
</dbReference>
<dbReference type="GO" id="GO:0046872">
    <property type="term" value="F:metal ion binding"/>
    <property type="evidence" value="ECO:0007669"/>
    <property type="project" value="UniProtKB-KW"/>
</dbReference>
<keyword evidence="5" id="KW-0460">Magnesium</keyword>
<dbReference type="EMBL" id="MBLM01000163">
    <property type="protein sequence ID" value="OHV29220.1"/>
    <property type="molecule type" value="Genomic_DNA"/>
</dbReference>
<feature type="domain" description="Nudix hydrolase" evidence="8">
    <location>
        <begin position="35"/>
        <end position="263"/>
    </location>
</feature>
<reference evidence="10" key="1">
    <citation type="submission" date="2016-07" db="EMBL/GenBank/DDBJ databases">
        <title>Sequence Frankia sp. strain CcI1.17.</title>
        <authorList>
            <person name="Ghodhbane-Gtari F."/>
            <person name="Swanson E."/>
            <person name="Gueddou A."/>
            <person name="Morris K."/>
            <person name="Hezbri K."/>
            <person name="Ktari A."/>
            <person name="Nouioui I."/>
            <person name="Abebe-Akele F."/>
            <person name="Simpson S."/>
            <person name="Thomas K."/>
            <person name="Gtari M."/>
            <person name="Tisa L.S."/>
            <person name="Hurst S."/>
        </authorList>
    </citation>
    <scope>NUCLEOTIDE SEQUENCE [LARGE SCALE GENOMIC DNA]</scope>
    <source>
        <strain evidence="10">Cc1.17</strain>
    </source>
</reference>
<evidence type="ECO:0000256" key="2">
    <source>
        <dbReference type="ARBA" id="ARBA00001946"/>
    </source>
</evidence>
<evidence type="ECO:0000256" key="5">
    <source>
        <dbReference type="ARBA" id="ARBA00022842"/>
    </source>
</evidence>
<keyword evidence="4 9" id="KW-0378">Hydrolase</keyword>
<evidence type="ECO:0000256" key="3">
    <source>
        <dbReference type="ARBA" id="ARBA00022723"/>
    </source>
</evidence>
<dbReference type="RefSeq" id="WP_071090630.1">
    <property type="nucleotide sequence ID" value="NZ_MBLM01000163.1"/>
</dbReference>
<dbReference type="PANTHER" id="PTHR12318">
    <property type="entry name" value="TESTOSTERONE-REGULATED PROTEIN RP2"/>
    <property type="match status" value="1"/>
</dbReference>
<evidence type="ECO:0000259" key="8">
    <source>
        <dbReference type="PROSITE" id="PS51462"/>
    </source>
</evidence>
<feature type="compositionally biased region" description="Acidic residues" evidence="7">
    <location>
        <begin position="136"/>
        <end position="148"/>
    </location>
</feature>
<dbReference type="PANTHER" id="PTHR12318:SF0">
    <property type="entry name" value="ACYL-COENZYME A DIPHOSPHATASE NUDT19"/>
    <property type="match status" value="1"/>
</dbReference>